<dbReference type="AlphaFoldDB" id="A0A1W2H552"/>
<name>A0A1W2H552_9BACT</name>
<feature type="transmembrane region" description="Helical" evidence="1">
    <location>
        <begin position="114"/>
        <end position="133"/>
    </location>
</feature>
<reference evidence="3" key="1">
    <citation type="submission" date="2017-04" db="EMBL/GenBank/DDBJ databases">
        <authorList>
            <person name="Varghese N."/>
            <person name="Submissions S."/>
        </authorList>
    </citation>
    <scope>NUCLEOTIDE SEQUENCE [LARGE SCALE GENOMIC DNA]</scope>
    <source>
        <strain evidence="3">DSM 16537</strain>
    </source>
</reference>
<feature type="transmembrane region" description="Helical" evidence="1">
    <location>
        <begin position="338"/>
        <end position="358"/>
    </location>
</feature>
<feature type="transmembrane region" description="Helical" evidence="1">
    <location>
        <begin position="59"/>
        <end position="76"/>
    </location>
</feature>
<organism evidence="2 3">
    <name type="scientific">Aquiflexum balticum DSM 16537</name>
    <dbReference type="NCBI Taxonomy" id="758820"/>
    <lineage>
        <taxon>Bacteria</taxon>
        <taxon>Pseudomonadati</taxon>
        <taxon>Bacteroidota</taxon>
        <taxon>Cytophagia</taxon>
        <taxon>Cytophagales</taxon>
        <taxon>Cyclobacteriaceae</taxon>
        <taxon>Aquiflexum</taxon>
    </lineage>
</organism>
<feature type="transmembrane region" description="Helical" evidence="1">
    <location>
        <begin position="83"/>
        <end position="108"/>
    </location>
</feature>
<evidence type="ECO:0000313" key="2">
    <source>
        <dbReference type="EMBL" id="SMD44065.1"/>
    </source>
</evidence>
<feature type="transmembrane region" description="Helical" evidence="1">
    <location>
        <begin position="207"/>
        <end position="229"/>
    </location>
</feature>
<protein>
    <recommendedName>
        <fullName evidence="4">O-antigen ligase like membrane protein</fullName>
    </recommendedName>
</protein>
<evidence type="ECO:0000313" key="3">
    <source>
        <dbReference type="Proteomes" id="UP000192333"/>
    </source>
</evidence>
<proteinExistence type="predicted"/>
<feature type="transmembrane region" description="Helical" evidence="1">
    <location>
        <begin position="241"/>
        <end position="260"/>
    </location>
</feature>
<dbReference type="RefSeq" id="WP_084120898.1">
    <property type="nucleotide sequence ID" value="NZ_LT838813.1"/>
</dbReference>
<feature type="transmembrane region" description="Helical" evidence="1">
    <location>
        <begin position="183"/>
        <end position="201"/>
    </location>
</feature>
<sequence length="437" mass="51415">MASLFLSHKTYRENFILVGLILFKSTQASVLAFVPETTVMALIYASWVFYKRRLKVDNFIFILIYIYLALNLYYFISFKENDFFLSIYILIKMIYAYLTIKCVGASFFSIFEKITYYLALISLPLFIFQLLNYDLLFRLVGILQNNILYLEFRNDRFANFFIFTMESHGSILRNSGFAWEPKGFANFLVLAMLINLLNNNFKINRRFLIFSIALLTTTSTTGFIIAFAILPQIYIINVKRINKIVLLPVLIFVLIFVLNLDLGYKKIDKEIAGRYEYKELLEDAREFETRSLGRFPSFIVDFNDFIKRPIFGYGFNATERTQSEYTKLVRVNGISDLLAIYGLFGFLLISIAHYKSLNNYLRYYRLKGKALIFLMFAFIYFASTLTSHPFWMMFYFFYLIKLNPLELPLLNKIVFNEKDIDFSLHRSKDGSKALQTN</sequence>
<keyword evidence="1" id="KW-0472">Membrane</keyword>
<accession>A0A1W2H552</accession>
<dbReference type="STRING" id="758820.SAMN00777080_2680"/>
<dbReference type="Proteomes" id="UP000192333">
    <property type="component" value="Chromosome I"/>
</dbReference>
<feature type="transmembrane region" description="Helical" evidence="1">
    <location>
        <begin position="370"/>
        <end position="400"/>
    </location>
</feature>
<evidence type="ECO:0000256" key="1">
    <source>
        <dbReference type="SAM" id="Phobius"/>
    </source>
</evidence>
<keyword evidence="1" id="KW-0812">Transmembrane</keyword>
<keyword evidence="3" id="KW-1185">Reference proteome</keyword>
<dbReference type="EMBL" id="LT838813">
    <property type="protein sequence ID" value="SMD44065.1"/>
    <property type="molecule type" value="Genomic_DNA"/>
</dbReference>
<dbReference type="OrthoDB" id="834927at2"/>
<keyword evidence="1" id="KW-1133">Transmembrane helix</keyword>
<gene>
    <name evidence="2" type="ORF">SAMN00777080_2680</name>
</gene>
<evidence type="ECO:0008006" key="4">
    <source>
        <dbReference type="Google" id="ProtNLM"/>
    </source>
</evidence>